<proteinExistence type="predicted"/>
<sequence length="74" mass="8580">MYVSVCLCVCVLPESMPESQKDSRIRKKTAARRIEDMGLTLLLEYLEDTKIRRAKAICEFVKGRQRESGDWVND</sequence>
<dbReference type="EMBL" id="KV024052">
    <property type="protein sequence ID" value="KZV13919.1"/>
    <property type="molecule type" value="Genomic_DNA"/>
</dbReference>
<evidence type="ECO:0000313" key="4">
    <source>
        <dbReference type="Proteomes" id="UP000250235"/>
    </source>
</evidence>
<evidence type="ECO:0000313" key="3">
    <source>
        <dbReference type="EMBL" id="KZV31015.1"/>
    </source>
</evidence>
<dbReference type="EMBL" id="KV014472">
    <property type="protein sequence ID" value="KZV22068.1"/>
    <property type="molecule type" value="Genomic_DNA"/>
</dbReference>
<accession>A0A2Z7BAB3</accession>
<evidence type="ECO:0000313" key="2">
    <source>
        <dbReference type="EMBL" id="KZV22068.1"/>
    </source>
</evidence>
<protein>
    <submittedName>
        <fullName evidence="3">Uncharacterized protein</fullName>
    </submittedName>
</protein>
<keyword evidence="4" id="KW-1185">Reference proteome</keyword>
<gene>
    <name evidence="3" type="ORF">F511_18119</name>
    <name evidence="2" type="ORF">F511_35360</name>
    <name evidence="1" type="ORF">F511_44813</name>
</gene>
<dbReference type="AlphaFoldDB" id="A0A2Z7BAB3"/>
<organism evidence="3 4">
    <name type="scientific">Dorcoceras hygrometricum</name>
    <dbReference type="NCBI Taxonomy" id="472368"/>
    <lineage>
        <taxon>Eukaryota</taxon>
        <taxon>Viridiplantae</taxon>
        <taxon>Streptophyta</taxon>
        <taxon>Embryophyta</taxon>
        <taxon>Tracheophyta</taxon>
        <taxon>Spermatophyta</taxon>
        <taxon>Magnoliopsida</taxon>
        <taxon>eudicotyledons</taxon>
        <taxon>Gunneridae</taxon>
        <taxon>Pentapetalae</taxon>
        <taxon>asterids</taxon>
        <taxon>lamiids</taxon>
        <taxon>Lamiales</taxon>
        <taxon>Gesneriaceae</taxon>
        <taxon>Didymocarpoideae</taxon>
        <taxon>Trichosporeae</taxon>
        <taxon>Loxocarpinae</taxon>
        <taxon>Dorcoceras</taxon>
    </lineage>
</organism>
<reference evidence="3 4" key="1">
    <citation type="journal article" date="2015" name="Proc. Natl. Acad. Sci. U.S.A.">
        <title>The resurrection genome of Boea hygrometrica: A blueprint for survival of dehydration.</title>
        <authorList>
            <person name="Xiao L."/>
            <person name="Yang G."/>
            <person name="Zhang L."/>
            <person name="Yang X."/>
            <person name="Zhao S."/>
            <person name="Ji Z."/>
            <person name="Zhou Q."/>
            <person name="Hu M."/>
            <person name="Wang Y."/>
            <person name="Chen M."/>
            <person name="Xu Y."/>
            <person name="Jin H."/>
            <person name="Xiao X."/>
            <person name="Hu G."/>
            <person name="Bao F."/>
            <person name="Hu Y."/>
            <person name="Wan P."/>
            <person name="Li L."/>
            <person name="Deng X."/>
            <person name="Kuang T."/>
            <person name="Xiang C."/>
            <person name="Zhu J.K."/>
            <person name="Oliver M.J."/>
            <person name="He Y."/>
        </authorList>
    </citation>
    <scope>NUCLEOTIDE SEQUENCE [LARGE SCALE GENOMIC DNA]</scope>
    <source>
        <strain evidence="4">cv. XS01</strain>
    </source>
</reference>
<dbReference type="Proteomes" id="UP000250235">
    <property type="component" value="Unassembled WGS sequence"/>
</dbReference>
<dbReference type="EMBL" id="KV007759">
    <property type="protein sequence ID" value="KZV31015.1"/>
    <property type="molecule type" value="Genomic_DNA"/>
</dbReference>
<reference evidence="3" key="2">
    <citation type="submission" date="2016-02" db="EMBL/GenBank/DDBJ databases">
        <authorList>
            <person name="Alioto T."/>
            <person name="Alioto T."/>
        </authorList>
    </citation>
    <scope>NUCLEOTIDE SEQUENCE</scope>
</reference>
<evidence type="ECO:0000313" key="1">
    <source>
        <dbReference type="EMBL" id="KZV13919.1"/>
    </source>
</evidence>
<name>A0A2Z7BAB3_9LAMI</name>